<feature type="chain" id="PRO_5041401337" description="ZP domain-containing protein" evidence="9">
    <location>
        <begin position="18"/>
        <end position="338"/>
    </location>
</feature>
<reference evidence="11" key="1">
    <citation type="submission" date="2023-06" db="EMBL/GenBank/DDBJ databases">
        <title>Genomic analysis of the entomopathogenic nematode Steinernema hermaphroditum.</title>
        <authorList>
            <person name="Schwarz E.M."/>
            <person name="Heppert J.K."/>
            <person name="Baniya A."/>
            <person name="Schwartz H.T."/>
            <person name="Tan C.-H."/>
            <person name="Antoshechkin I."/>
            <person name="Sternberg P.W."/>
            <person name="Goodrich-Blair H."/>
            <person name="Dillman A.R."/>
        </authorList>
    </citation>
    <scope>NUCLEOTIDE SEQUENCE</scope>
    <source>
        <strain evidence="11">PS9179</strain>
        <tissue evidence="11">Whole animal</tissue>
    </source>
</reference>
<keyword evidence="5 9" id="KW-0732">Signal</keyword>
<evidence type="ECO:0000256" key="4">
    <source>
        <dbReference type="ARBA" id="ARBA00022692"/>
    </source>
</evidence>
<evidence type="ECO:0000256" key="3">
    <source>
        <dbReference type="ARBA" id="ARBA00022475"/>
    </source>
</evidence>
<dbReference type="Pfam" id="PF25057">
    <property type="entry name" value="CUT_N"/>
    <property type="match status" value="1"/>
</dbReference>
<accession>A0AA39LEW3</accession>
<dbReference type="Proteomes" id="UP001175271">
    <property type="component" value="Unassembled WGS sequence"/>
</dbReference>
<comment type="subcellular location">
    <subcellularLocation>
        <location evidence="1">Cell membrane</location>
        <topology evidence="1">Single-pass type I membrane protein</topology>
    </subcellularLocation>
</comment>
<comment type="caution">
    <text evidence="11">The sequence shown here is derived from an EMBL/GenBank/DDBJ whole genome shotgun (WGS) entry which is preliminary data.</text>
</comment>
<dbReference type="GO" id="GO:0005886">
    <property type="term" value="C:plasma membrane"/>
    <property type="evidence" value="ECO:0007669"/>
    <property type="project" value="UniProtKB-SubCell"/>
</dbReference>
<keyword evidence="4 8" id="KW-0812">Transmembrane</keyword>
<dbReference type="PROSITE" id="PS51034">
    <property type="entry name" value="ZP_2"/>
    <property type="match status" value="1"/>
</dbReference>
<dbReference type="GO" id="GO:0042302">
    <property type="term" value="F:structural constituent of cuticle"/>
    <property type="evidence" value="ECO:0007669"/>
    <property type="project" value="UniProtKB-KW"/>
</dbReference>
<protein>
    <recommendedName>
        <fullName evidence="10">ZP domain-containing protein</fullName>
    </recommendedName>
</protein>
<keyword evidence="7 8" id="KW-0472">Membrane</keyword>
<evidence type="ECO:0000256" key="1">
    <source>
        <dbReference type="ARBA" id="ARBA00004251"/>
    </source>
</evidence>
<dbReference type="PANTHER" id="PTHR22907:SF59">
    <property type="entry name" value="CUTICLIN-LIKE PROTEIN 19"/>
    <property type="match status" value="1"/>
</dbReference>
<dbReference type="AlphaFoldDB" id="A0AA39LEW3"/>
<dbReference type="InterPro" id="IPR051962">
    <property type="entry name" value="Cuticlin"/>
</dbReference>
<evidence type="ECO:0000256" key="2">
    <source>
        <dbReference type="ARBA" id="ARBA00022460"/>
    </source>
</evidence>
<proteinExistence type="predicted"/>
<evidence type="ECO:0000259" key="10">
    <source>
        <dbReference type="PROSITE" id="PS51034"/>
    </source>
</evidence>
<feature type="transmembrane region" description="Helical" evidence="8">
    <location>
        <begin position="307"/>
        <end position="328"/>
    </location>
</feature>
<dbReference type="InterPro" id="IPR056953">
    <property type="entry name" value="CUT_N"/>
</dbReference>
<evidence type="ECO:0000256" key="7">
    <source>
        <dbReference type="ARBA" id="ARBA00023136"/>
    </source>
</evidence>
<keyword evidence="2" id="KW-0193">Cuticle</keyword>
<keyword evidence="3" id="KW-1003">Cell membrane</keyword>
<evidence type="ECO:0000256" key="8">
    <source>
        <dbReference type="SAM" id="Phobius"/>
    </source>
</evidence>
<evidence type="ECO:0000256" key="5">
    <source>
        <dbReference type="ARBA" id="ARBA00022729"/>
    </source>
</evidence>
<feature type="signal peptide" evidence="9">
    <location>
        <begin position="1"/>
        <end position="17"/>
    </location>
</feature>
<dbReference type="PANTHER" id="PTHR22907">
    <property type="entry name" value="GH04558P"/>
    <property type="match status" value="1"/>
</dbReference>
<feature type="domain" description="ZP" evidence="10">
    <location>
        <begin position="26"/>
        <end position="267"/>
    </location>
</feature>
<evidence type="ECO:0000256" key="9">
    <source>
        <dbReference type="SAM" id="SignalP"/>
    </source>
</evidence>
<dbReference type="InterPro" id="IPR042235">
    <property type="entry name" value="ZP-C_dom"/>
</dbReference>
<keyword evidence="6 8" id="KW-1133">Transmembrane helix</keyword>
<dbReference type="SMART" id="SM00241">
    <property type="entry name" value="ZP"/>
    <property type="match status" value="1"/>
</dbReference>
<name>A0AA39LEW3_9BILA</name>
<evidence type="ECO:0000256" key="6">
    <source>
        <dbReference type="ARBA" id="ARBA00022989"/>
    </source>
</evidence>
<dbReference type="InterPro" id="IPR057475">
    <property type="entry name" value="CUT_C"/>
</dbReference>
<dbReference type="Gene3D" id="2.60.40.4100">
    <property type="entry name" value="Zona pellucida, ZP-C domain"/>
    <property type="match status" value="1"/>
</dbReference>
<evidence type="ECO:0000313" key="12">
    <source>
        <dbReference type="Proteomes" id="UP001175271"/>
    </source>
</evidence>
<gene>
    <name evidence="11" type="ORF">QR680_000891</name>
</gene>
<sequence>MWALLTLFSLLLAFASSEMMGDPEITCGRQHVRISMKMREAFKGHVFVRGHYNDPRCHRNFTNQSDVMSPEMDIDFDHCTMRRKRQTNPKGLSMGSVIVVSYHPNFITLKDRAFEVECFYLEESKIIKTDMLIGPLLTTEMMVKPIMPDCSYVVRKENPDNKIAALGEPLYHEWSCQGPAQQLYCMQVHTCTVDDGENSMHQIIDALGCSLDDFLISDVHYGGDLTASTSSNAFKFADSSHLYFSCQVQISLKEDHNGTCPRQSCDSRTRRSKRSLRADTTVFSPSVFILDVDDTERLPVQMPTCSFNMILIASALIIIIAQSATIVYQLSRRPKNHF</sequence>
<keyword evidence="12" id="KW-1185">Reference proteome</keyword>
<organism evidence="11 12">
    <name type="scientific">Steinernema hermaphroditum</name>
    <dbReference type="NCBI Taxonomy" id="289476"/>
    <lineage>
        <taxon>Eukaryota</taxon>
        <taxon>Metazoa</taxon>
        <taxon>Ecdysozoa</taxon>
        <taxon>Nematoda</taxon>
        <taxon>Chromadorea</taxon>
        <taxon>Rhabditida</taxon>
        <taxon>Tylenchina</taxon>
        <taxon>Panagrolaimomorpha</taxon>
        <taxon>Strongyloidoidea</taxon>
        <taxon>Steinernematidae</taxon>
        <taxon>Steinernema</taxon>
    </lineage>
</organism>
<dbReference type="EMBL" id="JAUCMV010000005">
    <property type="protein sequence ID" value="KAK0394712.1"/>
    <property type="molecule type" value="Genomic_DNA"/>
</dbReference>
<dbReference type="Pfam" id="PF25301">
    <property type="entry name" value="CUT_C"/>
    <property type="match status" value="1"/>
</dbReference>
<evidence type="ECO:0000313" key="11">
    <source>
        <dbReference type="EMBL" id="KAK0394712.1"/>
    </source>
</evidence>
<dbReference type="InterPro" id="IPR001507">
    <property type="entry name" value="ZP_dom"/>
</dbReference>